<dbReference type="Pfam" id="PF00288">
    <property type="entry name" value="GHMP_kinases_N"/>
    <property type="match status" value="1"/>
</dbReference>
<dbReference type="EC" id="2.7.1.148" evidence="2 9"/>
<dbReference type="OrthoDB" id="9809438at2"/>
<dbReference type="PIRSF" id="PIRSF010376">
    <property type="entry name" value="IspE"/>
    <property type="match status" value="1"/>
</dbReference>
<gene>
    <name evidence="9" type="primary">ispE</name>
    <name evidence="12" type="ORF">SAMN02745149_00532</name>
</gene>
<dbReference type="GeneID" id="78315850"/>
<evidence type="ECO:0000256" key="7">
    <source>
        <dbReference type="ARBA" id="ARBA00022840"/>
    </source>
</evidence>
<dbReference type="GO" id="GO:0050515">
    <property type="term" value="F:4-(cytidine 5'-diphospho)-2-C-methyl-D-erythritol kinase activity"/>
    <property type="evidence" value="ECO:0007669"/>
    <property type="project" value="UniProtKB-UniRule"/>
</dbReference>
<reference evidence="12 13" key="1">
    <citation type="submission" date="2017-02" db="EMBL/GenBank/DDBJ databases">
        <authorList>
            <person name="Peterson S.W."/>
        </authorList>
    </citation>
    <scope>NUCLEOTIDE SEQUENCE [LARGE SCALE GENOMIC DNA]</scope>
    <source>
        <strain evidence="12 13">ATCC BAA-908</strain>
    </source>
</reference>
<feature type="binding site" evidence="9">
    <location>
        <begin position="96"/>
        <end position="106"/>
    </location>
    <ligand>
        <name>ATP</name>
        <dbReference type="ChEBI" id="CHEBI:30616"/>
    </ligand>
</feature>
<protein>
    <recommendedName>
        <fullName evidence="3 9">4-diphosphocytidyl-2-C-methyl-D-erythritol kinase</fullName>
        <shortName evidence="9">CMK</shortName>
        <ecNumber evidence="2 9">2.7.1.148</ecNumber>
    </recommendedName>
    <alternativeName>
        <fullName evidence="8 9">4-(cytidine-5'-diphospho)-2-C-methyl-D-erythritol kinase</fullName>
    </alternativeName>
</protein>
<dbReference type="SUPFAM" id="SSF54211">
    <property type="entry name" value="Ribosomal protein S5 domain 2-like"/>
    <property type="match status" value="1"/>
</dbReference>
<evidence type="ECO:0000259" key="11">
    <source>
        <dbReference type="Pfam" id="PF08544"/>
    </source>
</evidence>
<comment type="catalytic activity">
    <reaction evidence="9">
        <text>4-CDP-2-C-methyl-D-erythritol + ATP = 4-CDP-2-C-methyl-D-erythritol 2-phosphate + ADP + H(+)</text>
        <dbReference type="Rhea" id="RHEA:18437"/>
        <dbReference type="ChEBI" id="CHEBI:15378"/>
        <dbReference type="ChEBI" id="CHEBI:30616"/>
        <dbReference type="ChEBI" id="CHEBI:57823"/>
        <dbReference type="ChEBI" id="CHEBI:57919"/>
        <dbReference type="ChEBI" id="CHEBI:456216"/>
        <dbReference type="EC" id="2.7.1.148"/>
    </reaction>
</comment>
<sequence>MLSEIHIAAPAKINLGLNVLPRRKDGFHSIESIFQAVSLKDELFVALDDGFGKCSVSCDGLVLPEENTVTAAYKTFGAAAGIQPLSVRVKLVKKIPSGGGLGGGSSDAAFFVRALEKLHGVTLTEEQLDFIAAQVGSDVFFFFHCDDDGTGAAVVSGRGEFVRKIPCRPDLHIVLAFPEVHSSTKEAYSLVDAWFESGEVIEHPVLSELECMYNAPVSDWRFKNTFTIPLTAQYQKIGAALECVRRSGALYSEMSGSGSTVFGVYASRAEAENAAGFMDCEGLKNTVVC</sequence>
<evidence type="ECO:0000259" key="10">
    <source>
        <dbReference type="Pfam" id="PF00288"/>
    </source>
</evidence>
<feature type="domain" description="GHMP kinase C-terminal" evidence="11">
    <location>
        <begin position="230"/>
        <end position="281"/>
    </location>
</feature>
<evidence type="ECO:0000256" key="5">
    <source>
        <dbReference type="ARBA" id="ARBA00022741"/>
    </source>
</evidence>
<evidence type="ECO:0000256" key="6">
    <source>
        <dbReference type="ARBA" id="ARBA00022777"/>
    </source>
</evidence>
<dbReference type="Gene3D" id="3.30.230.10">
    <property type="match status" value="1"/>
</dbReference>
<proteinExistence type="inferred from homology"/>
<evidence type="ECO:0000256" key="4">
    <source>
        <dbReference type="ARBA" id="ARBA00022679"/>
    </source>
</evidence>
<organism evidence="12 13">
    <name type="scientific">Treponema porcinum</name>
    <dbReference type="NCBI Taxonomy" id="261392"/>
    <lineage>
        <taxon>Bacteria</taxon>
        <taxon>Pseudomonadati</taxon>
        <taxon>Spirochaetota</taxon>
        <taxon>Spirochaetia</taxon>
        <taxon>Spirochaetales</taxon>
        <taxon>Treponemataceae</taxon>
        <taxon>Treponema</taxon>
    </lineage>
</organism>
<dbReference type="InterPro" id="IPR004424">
    <property type="entry name" value="IspE"/>
</dbReference>
<evidence type="ECO:0000313" key="12">
    <source>
        <dbReference type="EMBL" id="SJZ30797.1"/>
    </source>
</evidence>
<comment type="pathway">
    <text evidence="9">Isoprenoid biosynthesis; isopentenyl diphosphate biosynthesis via DXP pathway; isopentenyl diphosphate from 1-deoxy-D-xylulose 5-phosphate: step 3/6.</text>
</comment>
<feature type="domain" description="GHMP kinase N-terminal" evidence="10">
    <location>
        <begin position="67"/>
        <end position="144"/>
    </location>
</feature>
<evidence type="ECO:0000256" key="3">
    <source>
        <dbReference type="ARBA" id="ARBA00017473"/>
    </source>
</evidence>
<name>A0A1T4JL72_TREPO</name>
<dbReference type="InterPro" id="IPR014721">
    <property type="entry name" value="Ribsml_uS5_D2-typ_fold_subgr"/>
</dbReference>
<dbReference type="Pfam" id="PF08544">
    <property type="entry name" value="GHMP_kinases_C"/>
    <property type="match status" value="1"/>
</dbReference>
<dbReference type="SUPFAM" id="SSF55060">
    <property type="entry name" value="GHMP Kinase, C-terminal domain"/>
    <property type="match status" value="1"/>
</dbReference>
<accession>A0A1T4JL72</accession>
<keyword evidence="4 9" id="KW-0808">Transferase</keyword>
<dbReference type="HAMAP" id="MF_00061">
    <property type="entry name" value="IspE"/>
    <property type="match status" value="1"/>
</dbReference>
<keyword evidence="13" id="KW-1185">Reference proteome</keyword>
<dbReference type="GO" id="GO:0019288">
    <property type="term" value="P:isopentenyl diphosphate biosynthetic process, methylerythritol 4-phosphate pathway"/>
    <property type="evidence" value="ECO:0007669"/>
    <property type="project" value="UniProtKB-UniRule"/>
</dbReference>
<feature type="active site" evidence="9">
    <location>
        <position position="138"/>
    </location>
</feature>
<evidence type="ECO:0000313" key="13">
    <source>
        <dbReference type="Proteomes" id="UP000190423"/>
    </source>
</evidence>
<keyword evidence="7 9" id="KW-0067">ATP-binding</keyword>
<evidence type="ECO:0000256" key="2">
    <source>
        <dbReference type="ARBA" id="ARBA00012052"/>
    </source>
</evidence>
<evidence type="ECO:0000256" key="1">
    <source>
        <dbReference type="ARBA" id="ARBA00009684"/>
    </source>
</evidence>
<dbReference type="PANTHER" id="PTHR43527:SF2">
    <property type="entry name" value="4-DIPHOSPHOCYTIDYL-2-C-METHYL-D-ERYTHRITOL KINASE, CHLOROPLASTIC"/>
    <property type="match status" value="1"/>
</dbReference>
<keyword evidence="9" id="KW-0414">Isoprene biosynthesis</keyword>
<dbReference type="InterPro" id="IPR013750">
    <property type="entry name" value="GHMP_kinase_C_dom"/>
</dbReference>
<dbReference type="STRING" id="261392.SAMN02745149_00532"/>
<dbReference type="PANTHER" id="PTHR43527">
    <property type="entry name" value="4-DIPHOSPHOCYTIDYL-2-C-METHYL-D-ERYTHRITOL KINASE, CHLOROPLASTIC"/>
    <property type="match status" value="1"/>
</dbReference>
<dbReference type="Proteomes" id="UP000190423">
    <property type="component" value="Unassembled WGS sequence"/>
</dbReference>
<dbReference type="EMBL" id="FUWG01000003">
    <property type="protein sequence ID" value="SJZ30797.1"/>
    <property type="molecule type" value="Genomic_DNA"/>
</dbReference>
<dbReference type="RefSeq" id="WP_078932454.1">
    <property type="nucleotide sequence ID" value="NZ_FUWG01000003.1"/>
</dbReference>
<dbReference type="AlphaFoldDB" id="A0A1T4JL72"/>
<dbReference type="UniPathway" id="UPA00056">
    <property type="reaction ID" value="UER00094"/>
</dbReference>
<comment type="function">
    <text evidence="9">Catalyzes the phosphorylation of the position 2 hydroxy group of 4-diphosphocytidyl-2C-methyl-D-erythritol.</text>
</comment>
<dbReference type="InterPro" id="IPR020568">
    <property type="entry name" value="Ribosomal_Su5_D2-typ_SF"/>
</dbReference>
<dbReference type="NCBIfam" id="TIGR00154">
    <property type="entry name" value="ispE"/>
    <property type="match status" value="1"/>
</dbReference>
<evidence type="ECO:0000256" key="9">
    <source>
        <dbReference type="HAMAP-Rule" id="MF_00061"/>
    </source>
</evidence>
<dbReference type="InterPro" id="IPR036554">
    <property type="entry name" value="GHMP_kinase_C_sf"/>
</dbReference>
<feature type="active site" evidence="9">
    <location>
        <position position="12"/>
    </location>
</feature>
<dbReference type="GO" id="GO:0016114">
    <property type="term" value="P:terpenoid biosynthetic process"/>
    <property type="evidence" value="ECO:0007669"/>
    <property type="project" value="UniProtKB-UniRule"/>
</dbReference>
<dbReference type="GO" id="GO:0005524">
    <property type="term" value="F:ATP binding"/>
    <property type="evidence" value="ECO:0007669"/>
    <property type="project" value="UniProtKB-UniRule"/>
</dbReference>
<evidence type="ECO:0000256" key="8">
    <source>
        <dbReference type="ARBA" id="ARBA00032554"/>
    </source>
</evidence>
<comment type="similarity">
    <text evidence="1 9">Belongs to the GHMP kinase family. IspE subfamily.</text>
</comment>
<keyword evidence="5 9" id="KW-0547">Nucleotide-binding</keyword>
<keyword evidence="6 9" id="KW-0418">Kinase</keyword>
<dbReference type="Gene3D" id="3.30.70.890">
    <property type="entry name" value="GHMP kinase, C-terminal domain"/>
    <property type="match status" value="1"/>
</dbReference>
<dbReference type="InterPro" id="IPR006204">
    <property type="entry name" value="GHMP_kinase_N_dom"/>
</dbReference>